<keyword evidence="3" id="KW-0663">Pyridoxal phosphate</keyword>
<reference evidence="6 7" key="1">
    <citation type="submission" date="2017-07" db="EMBL/GenBank/DDBJ databases">
        <title>Genome Sequence of Arenibacter algicola Strain SMS7 Isolated from a culture of the Diatom Skeletonema marinoi.</title>
        <authorList>
            <person name="Topel M."/>
            <person name="Pinder M.I.M."/>
            <person name="Johansson O.N."/>
            <person name="Kourtchenko O."/>
            <person name="Godhe A."/>
            <person name="Clarke A.K."/>
        </authorList>
    </citation>
    <scope>NUCLEOTIDE SEQUENCE [LARGE SCALE GENOMIC DNA]</scope>
    <source>
        <strain evidence="6 7">SMS7</strain>
    </source>
</reference>
<dbReference type="AlphaFoldDB" id="A0A221UZS4"/>
<organism evidence="6 7">
    <name type="scientific">Arenibacter algicola</name>
    <dbReference type="NCBI Taxonomy" id="616991"/>
    <lineage>
        <taxon>Bacteria</taxon>
        <taxon>Pseudomonadati</taxon>
        <taxon>Bacteroidota</taxon>
        <taxon>Flavobacteriia</taxon>
        <taxon>Flavobacteriales</taxon>
        <taxon>Flavobacteriaceae</taxon>
        <taxon>Arenibacter</taxon>
    </lineage>
</organism>
<feature type="domain" description="BioF2-like acetyltransferase" evidence="5">
    <location>
        <begin position="642"/>
        <end position="781"/>
    </location>
</feature>
<accession>A0A221UZS4</accession>
<dbReference type="InterPro" id="IPR038740">
    <property type="entry name" value="BioF2-like_GNAT_dom"/>
</dbReference>
<dbReference type="Gene3D" id="3.90.1150.10">
    <property type="entry name" value="Aspartate Aminotransferase, domain 1"/>
    <property type="match status" value="1"/>
</dbReference>
<dbReference type="Pfam" id="PF00155">
    <property type="entry name" value="Aminotran_1_2"/>
    <property type="match status" value="1"/>
</dbReference>
<dbReference type="STRING" id="616991.GCA_000733925_00680"/>
<dbReference type="Gene3D" id="3.40.630.30">
    <property type="match status" value="1"/>
</dbReference>
<dbReference type="GO" id="GO:0009102">
    <property type="term" value="P:biotin biosynthetic process"/>
    <property type="evidence" value="ECO:0007669"/>
    <property type="project" value="TreeGrafter"/>
</dbReference>
<evidence type="ECO:0000259" key="5">
    <source>
        <dbReference type="Pfam" id="PF13480"/>
    </source>
</evidence>
<dbReference type="PANTHER" id="PTHR13693:SF100">
    <property type="entry name" value="8-AMINO-7-OXONONANOATE SYNTHASE"/>
    <property type="match status" value="1"/>
</dbReference>
<keyword evidence="2 6" id="KW-0808">Transferase</keyword>
<dbReference type="InterPro" id="IPR004839">
    <property type="entry name" value="Aminotransferase_I/II_large"/>
</dbReference>
<protein>
    <submittedName>
        <fullName evidence="6">Putative pyridoxal phosphate-dependent acyltransferase</fullName>
        <ecNumber evidence="6">2.3.1.-</ecNumber>
    </submittedName>
</protein>
<evidence type="ECO:0000313" key="7">
    <source>
        <dbReference type="Proteomes" id="UP000204551"/>
    </source>
</evidence>
<dbReference type="SUPFAM" id="SSF53383">
    <property type="entry name" value="PLP-dependent transferases"/>
    <property type="match status" value="1"/>
</dbReference>
<dbReference type="Proteomes" id="UP000204551">
    <property type="component" value="Chromosome"/>
</dbReference>
<evidence type="ECO:0000256" key="3">
    <source>
        <dbReference type="ARBA" id="ARBA00022898"/>
    </source>
</evidence>
<dbReference type="InterPro" id="IPR016181">
    <property type="entry name" value="Acyl_CoA_acyltransferase"/>
</dbReference>
<evidence type="ECO:0000313" key="6">
    <source>
        <dbReference type="EMBL" id="ASO06869.1"/>
    </source>
</evidence>
<evidence type="ECO:0000256" key="2">
    <source>
        <dbReference type="ARBA" id="ARBA00022679"/>
    </source>
</evidence>
<dbReference type="InterPro" id="IPR050087">
    <property type="entry name" value="AON_synthase_class-II"/>
</dbReference>
<feature type="domain" description="Aminotransferase class I/classII large" evidence="4">
    <location>
        <begin position="62"/>
        <end position="403"/>
    </location>
</feature>
<dbReference type="GO" id="GO:0008710">
    <property type="term" value="F:8-amino-7-oxononanoate synthase activity"/>
    <property type="evidence" value="ECO:0007669"/>
    <property type="project" value="TreeGrafter"/>
</dbReference>
<evidence type="ECO:0000259" key="4">
    <source>
        <dbReference type="Pfam" id="PF00155"/>
    </source>
</evidence>
<dbReference type="InterPro" id="IPR015421">
    <property type="entry name" value="PyrdxlP-dep_Trfase_major"/>
</dbReference>
<dbReference type="InterPro" id="IPR015424">
    <property type="entry name" value="PyrdxlP-dep_Trfase"/>
</dbReference>
<comment type="cofactor">
    <cofactor evidence="1">
        <name>pyridoxal 5'-phosphate</name>
        <dbReference type="ChEBI" id="CHEBI:597326"/>
    </cofactor>
</comment>
<dbReference type="EMBL" id="CP022515">
    <property type="protein sequence ID" value="ASO06869.1"/>
    <property type="molecule type" value="Genomic_DNA"/>
</dbReference>
<dbReference type="GO" id="GO:0030170">
    <property type="term" value="F:pyridoxal phosphate binding"/>
    <property type="evidence" value="ECO:0007669"/>
    <property type="project" value="InterPro"/>
</dbReference>
<dbReference type="PANTHER" id="PTHR13693">
    <property type="entry name" value="CLASS II AMINOTRANSFERASE/8-AMINO-7-OXONONANOATE SYNTHASE"/>
    <property type="match status" value="1"/>
</dbReference>
<dbReference type="EC" id="2.3.1.-" evidence="6"/>
<keyword evidence="6" id="KW-0012">Acyltransferase</keyword>
<dbReference type="Gene3D" id="3.40.640.10">
    <property type="entry name" value="Type I PLP-dependent aspartate aminotransferase-like (Major domain)"/>
    <property type="match status" value="1"/>
</dbReference>
<proteinExistence type="predicted"/>
<sequence length="813" mass="92561">MPLYFRTPNTTTMAKIKHNNFLDTVNNVISDAAQQGILHLYAEGEGFTGRTIGVRGNTLFHFGTTGYLGLEQDPRLKAAAVSAIQKYGTQFPLSKSYISHPLYRDLEEKIGQMYGQPIIITKNSTLGHLGAIPSAVDDRDAVILDHQVHWSVQNACQLLKNRSIPVEMVRHNHLDMLEDKIKFHSQNRNRIWYMADGIYSMFGDSAPIHELMALSKKYPQLHFYMDDVHGMSWAGRHGTGFVLDQLKKLPDNMLLFGTLSKTFGASGAVLVCPDKKMHHRIKTFGGPLTFSAQLEPASVAAASASADIHLSSEIYNLQNELRERIHYFNGLLASTDIPLVDRNDSPVFYIGTGMPKNGYNFVNRLMEEGFYVNLGLFPAVPVKNTGVRITISRHNQKKEIHALVEAMAHHYPKSLEDTGTDLNRVRHVFALEPQKTKINLIDTDLDIQLESSISKIEKGHWNTFIGTQGVIDWDGLLFLETSFEDNDLVEHNWEFRYLIVRDNKGKPILATFMTIGLWKDDMLAKESISRDLEAIRVYDPYHLTTKVLSVGSLFTEGKHLFLDGDHPLKDKALDILMRTLETLEHQTDAKMTVLRDFGSDDPLGKFLNGHGFVRIQMPDSCAVDLVEREDIEAYISKLSVRNRRHFRKEIQAFEPEFQVDILQTCHEKQLEQVIGLYGNVHQNNLGLNTFPFPERVFKTMSDNPHWEFILLSLRNRPQKPIGVMLCYKNQGKTYVPAFVGLDYDYVRSHHTYRQLLYQTIKRATDLGFDRIDFGMTAAFEKRKLGATVTEQFAYVQASDNFAMELLGIMEREG</sequence>
<evidence type="ECO:0000256" key="1">
    <source>
        <dbReference type="ARBA" id="ARBA00001933"/>
    </source>
</evidence>
<gene>
    <name evidence="6" type="ORF">AREALGSMS7_03448</name>
</gene>
<name>A0A221UZS4_9FLAO</name>
<dbReference type="InterPro" id="IPR015422">
    <property type="entry name" value="PyrdxlP-dep_Trfase_small"/>
</dbReference>
<dbReference type="SUPFAM" id="SSF55729">
    <property type="entry name" value="Acyl-CoA N-acyltransferases (Nat)"/>
    <property type="match status" value="1"/>
</dbReference>
<dbReference type="KEGG" id="aalg:AREALGSMS7_03448"/>
<dbReference type="Pfam" id="PF13480">
    <property type="entry name" value="Acetyltransf_6"/>
    <property type="match status" value="1"/>
</dbReference>